<feature type="domain" description="CP-type G" evidence="6">
    <location>
        <begin position="11"/>
        <end position="176"/>
    </location>
</feature>
<dbReference type="GO" id="GO:0003924">
    <property type="term" value="F:GTPase activity"/>
    <property type="evidence" value="ECO:0007669"/>
    <property type="project" value="TreeGrafter"/>
</dbReference>
<dbReference type="Gene3D" id="1.10.1580.10">
    <property type="match status" value="1"/>
</dbReference>
<dbReference type="NCBIfam" id="TIGR03596">
    <property type="entry name" value="GTPase_YlqF"/>
    <property type="match status" value="1"/>
</dbReference>
<comment type="subcellular location">
    <subcellularLocation>
        <location evidence="3">Cytoplasm</location>
    </subcellularLocation>
</comment>
<dbReference type="GO" id="GO:0005737">
    <property type="term" value="C:cytoplasm"/>
    <property type="evidence" value="ECO:0007669"/>
    <property type="project" value="UniProtKB-SubCell"/>
</dbReference>
<sequence length="304" mass="33734">MMAIQWFPGHMHVARKKVAETLAKVDVVIEIVDARMPLSSSNPMIEKLRMHRQRPALKILNKADLADPALNKIWLEWFRAQPGTEAILLGEDNKQEALKRIPQLCLKLAPFRTGVEKPLRAMIMGIPNVGKSTLLNTLAQRKVAKVADTPGVTKSQQRIETLGGVILYDTPGLMWPKVEHEPSGFRLALGGSIGRNAYDEVEVAYFAIEALKARYPAELMKRYKLPDLDGEVEALFERIGRKRGAVMAGGLIDEQKTADLIITDYRSKAIGRMTLETPDDFIGVDLGSGEDAPPDTLDENADEL</sequence>
<dbReference type="PANTHER" id="PTHR45782">
    <property type="entry name" value="MITOCHONDRIAL RIBOSOME-ASSOCIATED GTPASE 1"/>
    <property type="match status" value="1"/>
</dbReference>
<dbReference type="Gene3D" id="3.40.50.300">
    <property type="entry name" value="P-loop containing nucleotide triphosphate hydrolases"/>
    <property type="match status" value="1"/>
</dbReference>
<feature type="binding site" evidence="4">
    <location>
        <position position="172"/>
    </location>
    <ligand>
        <name>GTP</name>
        <dbReference type="ChEBI" id="CHEBI:37565"/>
    </ligand>
</feature>
<keyword evidence="3" id="KW-0963">Cytoplasm</keyword>
<feature type="binding site" evidence="4">
    <location>
        <begin position="61"/>
        <end position="64"/>
    </location>
    <ligand>
        <name>GTP</name>
        <dbReference type="ChEBI" id="CHEBI:37565"/>
    </ligand>
</feature>
<dbReference type="KEGG" id="cmav:ABHF33_08535"/>
<evidence type="ECO:0000256" key="1">
    <source>
        <dbReference type="ARBA" id="ARBA00022741"/>
    </source>
</evidence>
<gene>
    <name evidence="7" type="primary">ylqF</name>
    <name evidence="7" type="ORF">ABHF33_08535</name>
</gene>
<dbReference type="PIRSF" id="PIRSF006230">
    <property type="entry name" value="MG442"/>
    <property type="match status" value="1"/>
</dbReference>
<evidence type="ECO:0000313" key="7">
    <source>
        <dbReference type="EMBL" id="XBM02298.1"/>
    </source>
</evidence>
<dbReference type="InterPro" id="IPR030378">
    <property type="entry name" value="G_CP_dom"/>
</dbReference>
<feature type="binding site" evidence="4">
    <location>
        <begin position="128"/>
        <end position="133"/>
    </location>
    <ligand>
        <name>GTP</name>
        <dbReference type="ChEBI" id="CHEBI:37565"/>
    </ligand>
</feature>
<evidence type="ECO:0000256" key="2">
    <source>
        <dbReference type="ARBA" id="ARBA00023134"/>
    </source>
</evidence>
<dbReference type="InterPro" id="IPR027417">
    <property type="entry name" value="P-loop_NTPase"/>
</dbReference>
<feature type="compositionally biased region" description="Acidic residues" evidence="5">
    <location>
        <begin position="292"/>
        <end position="304"/>
    </location>
</feature>
<feature type="region of interest" description="Disordered" evidence="5">
    <location>
        <begin position="284"/>
        <end position="304"/>
    </location>
</feature>
<dbReference type="RefSeq" id="WP_348946572.1">
    <property type="nucleotide sequence ID" value="NZ_CP157355.1"/>
</dbReference>
<comment type="function">
    <text evidence="3">Required for a late step of 50S ribosomal subunit assembly. Has GTPase activity.</text>
</comment>
<reference evidence="7" key="1">
    <citation type="submission" date="2024-05" db="EMBL/GenBank/DDBJ databases">
        <authorList>
            <person name="Yang L."/>
            <person name="Pan L."/>
        </authorList>
    </citation>
    <scope>NUCLEOTIDE SEQUENCE</scope>
    <source>
        <strain evidence="7">FCG-7</strain>
    </source>
</reference>
<dbReference type="InterPro" id="IPR016478">
    <property type="entry name" value="GTPase_MTG1"/>
</dbReference>
<proteinExistence type="inferred from homology"/>
<evidence type="ECO:0000259" key="6">
    <source>
        <dbReference type="PROSITE" id="PS51721"/>
    </source>
</evidence>
<dbReference type="PROSITE" id="PS51721">
    <property type="entry name" value="G_CP"/>
    <property type="match status" value="1"/>
</dbReference>
<keyword evidence="2 3" id="KW-0342">GTP-binding</keyword>
<accession>A0AAU7FFL9</accession>
<dbReference type="SUPFAM" id="SSF52540">
    <property type="entry name" value="P-loop containing nucleoside triphosphate hydrolases"/>
    <property type="match status" value="1"/>
</dbReference>
<dbReference type="AlphaFoldDB" id="A0AAU7FFL9"/>
<dbReference type="GO" id="GO:0005525">
    <property type="term" value="F:GTP binding"/>
    <property type="evidence" value="ECO:0007669"/>
    <property type="project" value="UniProtKB-KW"/>
</dbReference>
<name>A0AAU7FFL9_9NEIS</name>
<dbReference type="InterPro" id="IPR006073">
    <property type="entry name" value="GTP-bd"/>
</dbReference>
<evidence type="ECO:0000256" key="3">
    <source>
        <dbReference type="PIRNR" id="PIRNR006230"/>
    </source>
</evidence>
<dbReference type="PANTHER" id="PTHR45782:SF4">
    <property type="entry name" value="MITOCHONDRIAL RIBOSOME-ASSOCIATED GTPASE 1"/>
    <property type="match status" value="1"/>
</dbReference>
<evidence type="ECO:0000256" key="5">
    <source>
        <dbReference type="SAM" id="MobiDB-lite"/>
    </source>
</evidence>
<dbReference type="InterPro" id="IPR023179">
    <property type="entry name" value="GTP-bd_ortho_bundle_sf"/>
</dbReference>
<dbReference type="CDD" id="cd01856">
    <property type="entry name" value="YlqF"/>
    <property type="match status" value="1"/>
</dbReference>
<keyword evidence="1 3" id="KW-0547">Nucleotide-binding</keyword>
<dbReference type="EMBL" id="CP157355">
    <property type="protein sequence ID" value="XBM02298.1"/>
    <property type="molecule type" value="Genomic_DNA"/>
</dbReference>
<organism evidence="7">
    <name type="scientific">Chitinibacter mangrovi</name>
    <dbReference type="NCBI Taxonomy" id="3153927"/>
    <lineage>
        <taxon>Bacteria</taxon>
        <taxon>Pseudomonadati</taxon>
        <taxon>Pseudomonadota</taxon>
        <taxon>Betaproteobacteria</taxon>
        <taxon>Neisseriales</taxon>
        <taxon>Chitinibacteraceae</taxon>
        <taxon>Chitinibacter</taxon>
    </lineage>
</organism>
<dbReference type="Pfam" id="PF01926">
    <property type="entry name" value="MMR_HSR1"/>
    <property type="match status" value="1"/>
</dbReference>
<protein>
    <recommendedName>
        <fullName evidence="3">Ribosome biogenesis GTPase A</fullName>
    </recommendedName>
</protein>
<comment type="similarity">
    <text evidence="3">Belongs to the TRAFAC class YlqF/YawG GTPase family. MTG1 subfamily.</text>
</comment>
<evidence type="ECO:0000256" key="4">
    <source>
        <dbReference type="PIRSR" id="PIRSR006230-1"/>
    </source>
</evidence>
<dbReference type="InterPro" id="IPR019991">
    <property type="entry name" value="GTP-bd_ribosome_bgen"/>
</dbReference>
<dbReference type="GO" id="GO:0006412">
    <property type="term" value="P:translation"/>
    <property type="evidence" value="ECO:0007669"/>
    <property type="project" value="TreeGrafter"/>
</dbReference>